<keyword evidence="2" id="KW-0812">Transmembrane</keyword>
<evidence type="ECO:0000313" key="3">
    <source>
        <dbReference type="EMBL" id="AIF12120.1"/>
    </source>
</evidence>
<feature type="transmembrane region" description="Helical" evidence="2">
    <location>
        <begin position="587"/>
        <end position="609"/>
    </location>
</feature>
<organism evidence="3">
    <name type="scientific">uncultured marine group II/III euryarchaeote KM3_54_F07</name>
    <dbReference type="NCBI Taxonomy" id="1456461"/>
    <lineage>
        <taxon>Archaea</taxon>
        <taxon>Methanobacteriati</taxon>
        <taxon>Methanobacteriota</taxon>
        <taxon>environmental samples</taxon>
    </lineage>
</organism>
<dbReference type="Gene3D" id="2.130.10.10">
    <property type="entry name" value="YVTN repeat-like/Quinoprotein amine dehydrogenase"/>
    <property type="match status" value="1"/>
</dbReference>
<proteinExistence type="predicted"/>
<sequence length="770" mass="83592">MWQTYDGYSVVVNETGFVMALEIKNDGSVTEAWNYSLNMSITSGAIDNSQHRLALGTDSGVKVISTEFHELLYTISILGGVDSVGWDGNGDLWVGDRTNRYVAEYDDTAATGVTTQTHLIKVTAVLGMANGSVVSGGRDSIVRVSAPNGSMIHEMMDIQSDVEGLYLIDNGDTLVTTSTTGQLITYSTSDWQKTGDIYLSSGGIIRTVEQNTDGTLIVGTHNGHLKILNSSDLSEVGQFSSLGEIIGVKLGHDTSFFLLSTFSDKSDIIMFDLDSDGDGVVDAVDEFPDDSTQQIDTDGDGYGDNQLGNNPDKYPLDETQWLDSDGDGRGDNASGNNGDLFPFNPTQYQDSDGDGYGDNPLGQDADAFPNDVSQWLDTDGDQLGDNPNGTNPDDCPTSAGNSYKDRNGCSDSDNDGYSDPRGDDPKCSSTYPNGADAYPQDATQWCDTDDDNFGDNLSGNNPDWCPAEWGNSTRGIFFNSETNVYVTIQRFGCIDNDGDGYEDSGEQDGLTDWSTNKSEWVDSDRDGVGDNADWDDLDPTVNTLEEYCVKNPTDYSNCESVYVPVDNSNDEEEMTASEKRSKLIKEFLVYGGGIGVALIAGILAVWGLVGIVRTSIAKRAPDAQYSHQDATKELQAFEEGEEFKTRGGITEQKGWEDEKLGDGVTEDELWDLADEIEKPSAVPDSSKFTDEESSSEESPEESDDTSESEPEPEPEPEPVEVEKQPTPDSAATTEMPDGAPPLPEGGLPAGWTTEQWVYYGHQWWDAKNKQ</sequence>
<protein>
    <submittedName>
        <fullName evidence="3">Uncharacterized protein</fullName>
    </submittedName>
</protein>
<keyword evidence="2" id="KW-0472">Membrane</keyword>
<feature type="region of interest" description="Disordered" evidence="1">
    <location>
        <begin position="676"/>
        <end position="750"/>
    </location>
</feature>
<dbReference type="InterPro" id="IPR015943">
    <property type="entry name" value="WD40/YVTN_repeat-like_dom_sf"/>
</dbReference>
<evidence type="ECO:0000256" key="1">
    <source>
        <dbReference type="SAM" id="MobiDB-lite"/>
    </source>
</evidence>
<evidence type="ECO:0000256" key="2">
    <source>
        <dbReference type="SAM" id="Phobius"/>
    </source>
</evidence>
<feature type="region of interest" description="Disordered" evidence="1">
    <location>
        <begin position="641"/>
        <end position="663"/>
    </location>
</feature>
<feature type="compositionally biased region" description="Acidic residues" evidence="1">
    <location>
        <begin position="691"/>
        <end position="719"/>
    </location>
</feature>
<name>A0A075HA88_9EURY</name>
<reference evidence="3" key="1">
    <citation type="journal article" date="2014" name="Genome Biol. Evol.">
        <title>Pangenome evidence for extensive interdomain horizontal transfer affecting lineage core and shell genes in uncultured planktonic thaumarchaeota and euryarchaeota.</title>
        <authorList>
            <person name="Deschamps P."/>
            <person name="Zivanovic Y."/>
            <person name="Moreira D."/>
            <person name="Rodriguez-Valera F."/>
            <person name="Lopez-Garcia P."/>
        </authorList>
    </citation>
    <scope>NUCLEOTIDE SEQUENCE</scope>
</reference>
<feature type="region of interest" description="Disordered" evidence="1">
    <location>
        <begin position="288"/>
        <end position="439"/>
    </location>
</feature>
<dbReference type="AlphaFoldDB" id="A0A075HA88"/>
<dbReference type="EMBL" id="KF900937">
    <property type="protein sequence ID" value="AIF12120.1"/>
    <property type="molecule type" value="Genomic_DNA"/>
</dbReference>
<keyword evidence="2" id="KW-1133">Transmembrane helix</keyword>
<dbReference type="SUPFAM" id="SSF101898">
    <property type="entry name" value="NHL repeat"/>
    <property type="match status" value="1"/>
</dbReference>
<accession>A0A075HA88</accession>